<feature type="domain" description="Acyl-CoA dehydrogenase/oxidase C-terminal" evidence="7">
    <location>
        <begin position="281"/>
        <end position="444"/>
    </location>
</feature>
<evidence type="ECO:0000259" key="9">
    <source>
        <dbReference type="Pfam" id="PF02771"/>
    </source>
</evidence>
<dbReference type="Pfam" id="PF12806">
    <property type="entry name" value="Acyl-CoA_dh_C"/>
    <property type="match status" value="1"/>
</dbReference>
<comment type="caution">
    <text evidence="11">The sequence shown here is derived from an EMBL/GenBank/DDBJ whole genome shotgun (WGS) entry which is preliminary data.</text>
</comment>
<evidence type="ECO:0000259" key="7">
    <source>
        <dbReference type="Pfam" id="PF00441"/>
    </source>
</evidence>
<dbReference type="SUPFAM" id="SSF47203">
    <property type="entry name" value="Acyl-CoA dehydrogenase C-terminal domain-like"/>
    <property type="match status" value="1"/>
</dbReference>
<dbReference type="InterPro" id="IPR009100">
    <property type="entry name" value="AcylCoA_DH/oxidase_NM_dom_sf"/>
</dbReference>
<dbReference type="Proteomes" id="UP001205601">
    <property type="component" value="Unassembled WGS sequence"/>
</dbReference>
<dbReference type="InterPro" id="IPR052166">
    <property type="entry name" value="Diverse_Acyl-CoA_DH"/>
</dbReference>
<keyword evidence="5 6" id="KW-0560">Oxidoreductase</keyword>
<dbReference type="PANTHER" id="PTHR42803:SF1">
    <property type="entry name" value="BROAD-SPECIFICITY LINEAR ACYL-COA DEHYDROGENASE FADE5"/>
    <property type="match status" value="1"/>
</dbReference>
<feature type="domain" description="Acyl-CoA dehydrogenase/oxidase N-terminal" evidence="9">
    <location>
        <begin position="40"/>
        <end position="154"/>
    </location>
</feature>
<proteinExistence type="inferred from homology"/>
<dbReference type="EMBL" id="JAOCQF010000001">
    <property type="protein sequence ID" value="MCT8329627.1"/>
    <property type="molecule type" value="Genomic_DNA"/>
</dbReference>
<organism evidence="11 12">
    <name type="scientific">Albidovulum sediminis</name>
    <dbReference type="NCBI Taxonomy" id="3066345"/>
    <lineage>
        <taxon>Bacteria</taxon>
        <taxon>Pseudomonadati</taxon>
        <taxon>Pseudomonadota</taxon>
        <taxon>Alphaproteobacteria</taxon>
        <taxon>Rhodobacterales</taxon>
        <taxon>Paracoccaceae</taxon>
        <taxon>Albidovulum</taxon>
    </lineage>
</organism>
<evidence type="ECO:0000256" key="1">
    <source>
        <dbReference type="ARBA" id="ARBA00001974"/>
    </source>
</evidence>
<dbReference type="Pfam" id="PF02770">
    <property type="entry name" value="Acyl-CoA_dh_M"/>
    <property type="match status" value="1"/>
</dbReference>
<dbReference type="InterPro" id="IPR009075">
    <property type="entry name" value="AcylCo_DH/oxidase_C"/>
</dbReference>
<dbReference type="PANTHER" id="PTHR42803">
    <property type="entry name" value="ACYL-COA DEHYDROGENASE"/>
    <property type="match status" value="1"/>
</dbReference>
<reference evidence="12" key="1">
    <citation type="submission" date="2023-07" db="EMBL/GenBank/DDBJ databases">
        <title>Defluviimonas sediminis sp. nov., isolated from mangrove sediment.</title>
        <authorList>
            <person name="Liu L."/>
            <person name="Li J."/>
            <person name="Huang Y."/>
            <person name="Pan J."/>
            <person name="Li M."/>
        </authorList>
    </citation>
    <scope>NUCLEOTIDE SEQUENCE [LARGE SCALE GENOMIC DNA]</scope>
    <source>
        <strain evidence="12">FT324</strain>
    </source>
</reference>
<feature type="domain" description="Acetyl-CoA dehydrogenase-like C-terminal" evidence="10">
    <location>
        <begin position="461"/>
        <end position="588"/>
    </location>
</feature>
<dbReference type="InterPro" id="IPR037069">
    <property type="entry name" value="AcylCoA_DH/ox_N_sf"/>
</dbReference>
<dbReference type="Pfam" id="PF02771">
    <property type="entry name" value="Acyl-CoA_dh_N"/>
    <property type="match status" value="1"/>
</dbReference>
<evidence type="ECO:0000256" key="4">
    <source>
        <dbReference type="ARBA" id="ARBA00022827"/>
    </source>
</evidence>
<dbReference type="InterPro" id="IPR046373">
    <property type="entry name" value="Acyl-CoA_Oxase/DH_mid-dom_sf"/>
</dbReference>
<name>A0ABT2NL28_9RHOB</name>
<comment type="cofactor">
    <cofactor evidence="1 6">
        <name>FAD</name>
        <dbReference type="ChEBI" id="CHEBI:57692"/>
    </cofactor>
</comment>
<feature type="domain" description="Acyl-CoA oxidase/dehydrogenase middle" evidence="8">
    <location>
        <begin position="161"/>
        <end position="269"/>
    </location>
</feature>
<evidence type="ECO:0000256" key="3">
    <source>
        <dbReference type="ARBA" id="ARBA00022630"/>
    </source>
</evidence>
<accession>A0ABT2NL28</accession>
<dbReference type="InterPro" id="IPR036250">
    <property type="entry name" value="AcylCo_DH-like_C"/>
</dbReference>
<dbReference type="Gene3D" id="1.10.540.10">
    <property type="entry name" value="Acyl-CoA dehydrogenase/oxidase, N-terminal domain"/>
    <property type="match status" value="1"/>
</dbReference>
<protein>
    <submittedName>
        <fullName evidence="11">Acyl-CoA dehydrogenase C-terminal domain-containing protein</fullName>
    </submittedName>
</protein>
<dbReference type="SUPFAM" id="SSF56645">
    <property type="entry name" value="Acyl-CoA dehydrogenase NM domain-like"/>
    <property type="match status" value="1"/>
</dbReference>
<dbReference type="RefSeq" id="WP_261495044.1">
    <property type="nucleotide sequence ID" value="NZ_JAOCQF010000001.1"/>
</dbReference>
<evidence type="ECO:0000313" key="12">
    <source>
        <dbReference type="Proteomes" id="UP001205601"/>
    </source>
</evidence>
<evidence type="ECO:0000259" key="8">
    <source>
        <dbReference type="Pfam" id="PF02770"/>
    </source>
</evidence>
<dbReference type="InterPro" id="IPR025878">
    <property type="entry name" value="Acyl-CoA_dh-like_C_dom"/>
</dbReference>
<sequence>MTSYRAPTQDMQFVLHEVLNVTESDTPGYADLDRDFTAAILDEAGKIARDVLAPLNASGDVEGCRLENGVVYTPKGFREAFAALKAGGWPAIDCDPEYGGQGLPYIMSCATGEMFVSANMAFNMYQGLTHGAYSAIHAHGTAEQKATYLPKMVSCDWTGTMNLTEPHCGTDLGMMRTKAEPQADGSYRLTGQKIFISAGDHDLAENVIHLVLAKAPGGGEGTKGISLFIVPKFLVNADGSLGPRNAVSVGKVEEKMGIHGNATCVMNYDGATGWLLGDLHKGMRAMFTMMNEARLSVGLQGYAVAEAAYQNALAYAKDRLQGRAVTGAENPDGPADPLIVHPDVRRNLMSQRAFVEGARMLTFWGASLVDQAKLGGDNAADGLISLLTPVIKGFLTDKGFEASVNAQQVFGGHGYIEEQGMSQFARDARITMIYEGANGVQALDLVGRKLAAEGGKPILAFFEMVKGFIRDSEGAGDADLKAQFLEPLKAASKDLQAAGMYFMAEGAKNPNAALAGSYDFMHLFGHVCLGLMWARAARAAQAALAAGTGDAEFYRAKLATGRYYMARELPATALHLQRIRTGAEPVMSSEVAWL</sequence>
<evidence type="ECO:0000256" key="2">
    <source>
        <dbReference type="ARBA" id="ARBA00009347"/>
    </source>
</evidence>
<evidence type="ECO:0000313" key="11">
    <source>
        <dbReference type="EMBL" id="MCT8329627.1"/>
    </source>
</evidence>
<evidence type="ECO:0000256" key="6">
    <source>
        <dbReference type="RuleBase" id="RU362125"/>
    </source>
</evidence>
<dbReference type="Gene3D" id="2.40.110.10">
    <property type="entry name" value="Butyryl-CoA Dehydrogenase, subunit A, domain 2"/>
    <property type="match status" value="1"/>
</dbReference>
<dbReference type="InterPro" id="IPR013786">
    <property type="entry name" value="AcylCoA_DH/ox_N"/>
</dbReference>
<dbReference type="Pfam" id="PF00441">
    <property type="entry name" value="Acyl-CoA_dh_1"/>
    <property type="match status" value="1"/>
</dbReference>
<keyword evidence="3 6" id="KW-0285">Flavoprotein</keyword>
<gene>
    <name evidence="11" type="ORF">N5I32_08900</name>
</gene>
<evidence type="ECO:0000259" key="10">
    <source>
        <dbReference type="Pfam" id="PF12806"/>
    </source>
</evidence>
<keyword evidence="4 6" id="KW-0274">FAD</keyword>
<dbReference type="Gene3D" id="1.20.140.10">
    <property type="entry name" value="Butyryl-CoA Dehydrogenase, subunit A, domain 3"/>
    <property type="match status" value="1"/>
</dbReference>
<keyword evidence="12" id="KW-1185">Reference proteome</keyword>
<evidence type="ECO:0000256" key="5">
    <source>
        <dbReference type="ARBA" id="ARBA00023002"/>
    </source>
</evidence>
<dbReference type="InterPro" id="IPR006091">
    <property type="entry name" value="Acyl-CoA_Oxase/DH_mid-dom"/>
</dbReference>
<comment type="similarity">
    <text evidence="2 6">Belongs to the acyl-CoA dehydrogenase family.</text>
</comment>